<gene>
    <name evidence="1" type="ORF">J2S48_004485</name>
</gene>
<evidence type="ECO:0000313" key="1">
    <source>
        <dbReference type="EMBL" id="MDR7384970.1"/>
    </source>
</evidence>
<dbReference type="Proteomes" id="UP001183585">
    <property type="component" value="Unassembled WGS sequence"/>
</dbReference>
<dbReference type="RefSeq" id="WP_274993816.1">
    <property type="nucleotide sequence ID" value="NZ_JAJQQP010000005.1"/>
</dbReference>
<evidence type="ECO:0000313" key="2">
    <source>
        <dbReference type="Proteomes" id="UP001183585"/>
    </source>
</evidence>
<sequence>MTTADRAGVAGQAVPEATVPGRTRISARALEHLAVRLVGDAAQVAHREISVRLADAGGALRLSVTVPVALGGGAAGSIPDRGERVRRRLVEGMRDLAGRRVDVVDLRYSGVRRVVGRRVR</sequence>
<protein>
    <recommendedName>
        <fullName evidence="3">Asp23/Gls24 family envelope stress response protein</fullName>
    </recommendedName>
</protein>
<accession>A0ABU2CUG6</accession>
<proteinExistence type="predicted"/>
<keyword evidence="2" id="KW-1185">Reference proteome</keyword>
<evidence type="ECO:0008006" key="3">
    <source>
        <dbReference type="Google" id="ProtNLM"/>
    </source>
</evidence>
<organism evidence="1 2">
    <name type="scientific">Promicromonospora iranensis</name>
    <dbReference type="NCBI Taxonomy" id="1105144"/>
    <lineage>
        <taxon>Bacteria</taxon>
        <taxon>Bacillati</taxon>
        <taxon>Actinomycetota</taxon>
        <taxon>Actinomycetes</taxon>
        <taxon>Micrococcales</taxon>
        <taxon>Promicromonosporaceae</taxon>
        <taxon>Promicromonospora</taxon>
    </lineage>
</organism>
<dbReference type="EMBL" id="JAVDYE010000001">
    <property type="protein sequence ID" value="MDR7384970.1"/>
    <property type="molecule type" value="Genomic_DNA"/>
</dbReference>
<name>A0ABU2CUG6_9MICO</name>
<reference evidence="1 2" key="1">
    <citation type="submission" date="2023-07" db="EMBL/GenBank/DDBJ databases">
        <title>Sequencing the genomes of 1000 actinobacteria strains.</title>
        <authorList>
            <person name="Klenk H.-P."/>
        </authorList>
    </citation>
    <scope>NUCLEOTIDE SEQUENCE [LARGE SCALE GENOMIC DNA]</scope>
    <source>
        <strain evidence="1 2">DSM 45554</strain>
    </source>
</reference>
<comment type="caution">
    <text evidence="1">The sequence shown here is derived from an EMBL/GenBank/DDBJ whole genome shotgun (WGS) entry which is preliminary data.</text>
</comment>